<gene>
    <name evidence="1" type="ORF">CDO52_05085</name>
</gene>
<dbReference type="KEGG" id="ngv:CDO52_05085"/>
<name>A0A223S289_9ACTN</name>
<dbReference type="Proteomes" id="UP000215005">
    <property type="component" value="Chromosome"/>
</dbReference>
<accession>A0A223S289</accession>
<evidence type="ECO:0000313" key="2">
    <source>
        <dbReference type="Proteomes" id="UP000215005"/>
    </source>
</evidence>
<keyword evidence="2" id="KW-1185">Reference proteome</keyword>
<proteinExistence type="predicted"/>
<dbReference type="AlphaFoldDB" id="A0A223S289"/>
<evidence type="ECO:0000313" key="1">
    <source>
        <dbReference type="EMBL" id="ASU82243.1"/>
    </source>
</evidence>
<organism evidence="1 2">
    <name type="scientific">Nocardiopsis gilva YIM 90087</name>
    <dbReference type="NCBI Taxonomy" id="1235441"/>
    <lineage>
        <taxon>Bacteria</taxon>
        <taxon>Bacillati</taxon>
        <taxon>Actinomycetota</taxon>
        <taxon>Actinomycetes</taxon>
        <taxon>Streptosporangiales</taxon>
        <taxon>Nocardiopsidaceae</taxon>
        <taxon>Nocardiopsis</taxon>
    </lineage>
</organism>
<sequence>MTAARDYRELHELIDHLEPEQAEELRCHALRLVKSPRSRFRVLRSFDGPEMDLAARAKDIVRTEIGEDDADS</sequence>
<dbReference type="RefSeq" id="WP_017620286.1">
    <property type="nucleotide sequence ID" value="NZ_ANBG01000305.1"/>
</dbReference>
<reference evidence="1 2" key="1">
    <citation type="submission" date="2017-08" db="EMBL/GenBank/DDBJ databases">
        <title>The complete genome sequence of Nocardiopsis gilva YIM 90087.</title>
        <authorList>
            <person name="Yin M."/>
            <person name="Tang S."/>
        </authorList>
    </citation>
    <scope>NUCLEOTIDE SEQUENCE [LARGE SCALE GENOMIC DNA]</scope>
    <source>
        <strain evidence="1 2">YIM 90087</strain>
    </source>
</reference>
<dbReference type="EMBL" id="CP022753">
    <property type="protein sequence ID" value="ASU82243.1"/>
    <property type="molecule type" value="Genomic_DNA"/>
</dbReference>
<protein>
    <submittedName>
        <fullName evidence="1">Uncharacterized protein</fullName>
    </submittedName>
</protein>